<dbReference type="Proteomes" id="UP001589793">
    <property type="component" value="Unassembled WGS sequence"/>
</dbReference>
<comment type="caution">
    <text evidence="1">The sequence shown here is derived from an EMBL/GenBank/DDBJ whole genome shotgun (WGS) entry which is preliminary data.</text>
</comment>
<name>A0ABV6RAG4_9MICO</name>
<dbReference type="EMBL" id="JBHLSV010000005">
    <property type="protein sequence ID" value="MFC0673554.1"/>
    <property type="molecule type" value="Genomic_DNA"/>
</dbReference>
<evidence type="ECO:0000313" key="2">
    <source>
        <dbReference type="Proteomes" id="UP001589793"/>
    </source>
</evidence>
<accession>A0ABV6RAG4</accession>
<evidence type="ECO:0000313" key="1">
    <source>
        <dbReference type="EMBL" id="MFC0673554.1"/>
    </source>
</evidence>
<protein>
    <submittedName>
        <fullName evidence="1">Uncharacterized protein</fullName>
    </submittedName>
</protein>
<reference evidence="1 2" key="1">
    <citation type="submission" date="2024-09" db="EMBL/GenBank/DDBJ databases">
        <authorList>
            <person name="Sun Q."/>
            <person name="Mori K."/>
        </authorList>
    </citation>
    <scope>NUCLEOTIDE SEQUENCE [LARGE SCALE GENOMIC DNA]</scope>
    <source>
        <strain evidence="1 2">CICC 10874</strain>
    </source>
</reference>
<proteinExistence type="predicted"/>
<gene>
    <name evidence="1" type="ORF">ACFFF6_06250</name>
</gene>
<organism evidence="1 2">
    <name type="scientific">Brachybacterium hainanense</name>
    <dbReference type="NCBI Taxonomy" id="1541174"/>
    <lineage>
        <taxon>Bacteria</taxon>
        <taxon>Bacillati</taxon>
        <taxon>Actinomycetota</taxon>
        <taxon>Actinomycetes</taxon>
        <taxon>Micrococcales</taxon>
        <taxon>Dermabacteraceae</taxon>
        <taxon>Brachybacterium</taxon>
    </lineage>
</organism>
<keyword evidence="2" id="KW-1185">Reference proteome</keyword>
<dbReference type="RefSeq" id="WP_376979208.1">
    <property type="nucleotide sequence ID" value="NZ_JBHLSV010000005.1"/>
</dbReference>
<sequence length="79" mass="8816">MALALHSIEQEDEANRCPVCGGDKRTCQDPKNQRAYEAGFKRCYASRAVGWAMKARGDDADARALVAYTTFHPERVKPD</sequence>